<dbReference type="Proteomes" id="UP001054821">
    <property type="component" value="Chromosome 6"/>
</dbReference>
<dbReference type="AlphaFoldDB" id="A0AAD4VDN7"/>
<protein>
    <submittedName>
        <fullName evidence="1">Uncharacterized protein</fullName>
    </submittedName>
</protein>
<reference evidence="1 2" key="1">
    <citation type="journal article" date="2022" name="G3 (Bethesda)">
        <title>Whole-genome sequence and methylome profiling of the almond [Prunus dulcis (Mill.) D.A. Webb] cultivar 'Nonpareil'.</title>
        <authorList>
            <person name="D'Amico-Willman K.M."/>
            <person name="Ouma W.Z."/>
            <person name="Meulia T."/>
            <person name="Sideli G.M."/>
            <person name="Gradziel T.M."/>
            <person name="Fresnedo-Ramirez J."/>
        </authorList>
    </citation>
    <scope>NUCLEOTIDE SEQUENCE [LARGE SCALE GENOMIC DNA]</scope>
    <source>
        <strain evidence="1">Clone GOH B32 T37-40</strain>
    </source>
</reference>
<name>A0AAD4VDN7_PRUDU</name>
<dbReference type="EMBL" id="JAJFAZ020000006">
    <property type="protein sequence ID" value="KAI5322571.1"/>
    <property type="molecule type" value="Genomic_DNA"/>
</dbReference>
<keyword evidence="2" id="KW-1185">Reference proteome</keyword>
<organism evidence="1 2">
    <name type="scientific">Prunus dulcis</name>
    <name type="common">Almond</name>
    <name type="synonym">Amygdalus dulcis</name>
    <dbReference type="NCBI Taxonomy" id="3755"/>
    <lineage>
        <taxon>Eukaryota</taxon>
        <taxon>Viridiplantae</taxon>
        <taxon>Streptophyta</taxon>
        <taxon>Embryophyta</taxon>
        <taxon>Tracheophyta</taxon>
        <taxon>Spermatophyta</taxon>
        <taxon>Magnoliopsida</taxon>
        <taxon>eudicotyledons</taxon>
        <taxon>Gunneridae</taxon>
        <taxon>Pentapetalae</taxon>
        <taxon>rosids</taxon>
        <taxon>fabids</taxon>
        <taxon>Rosales</taxon>
        <taxon>Rosaceae</taxon>
        <taxon>Amygdaloideae</taxon>
        <taxon>Amygdaleae</taxon>
        <taxon>Prunus</taxon>
    </lineage>
</organism>
<proteinExistence type="predicted"/>
<gene>
    <name evidence="1" type="ORF">L3X38_031643</name>
</gene>
<comment type="caution">
    <text evidence="1">The sequence shown here is derived from an EMBL/GenBank/DDBJ whole genome shotgun (WGS) entry which is preliminary data.</text>
</comment>
<sequence length="77" mass="8666">MKEKEKAAAAKEKNVKNVTNAMEKETVSNSCLDCVQLCLDHIQSVYRVQSVSEACIKLVKGMSEQCRRVKMFDTPTL</sequence>
<accession>A0AAD4VDN7</accession>
<evidence type="ECO:0000313" key="1">
    <source>
        <dbReference type="EMBL" id="KAI5322571.1"/>
    </source>
</evidence>
<evidence type="ECO:0000313" key="2">
    <source>
        <dbReference type="Proteomes" id="UP001054821"/>
    </source>
</evidence>